<keyword evidence="2" id="KW-1185">Reference proteome</keyword>
<gene>
    <name evidence="1" type="ORF">BDFB_011437</name>
</gene>
<dbReference type="Proteomes" id="UP000292052">
    <property type="component" value="Unassembled WGS sequence"/>
</dbReference>
<sequence>MWFVFLKILVRY</sequence>
<organism evidence="1 2">
    <name type="scientific">Asbolus verrucosus</name>
    <name type="common">Desert ironclad beetle</name>
    <dbReference type="NCBI Taxonomy" id="1661398"/>
    <lineage>
        <taxon>Eukaryota</taxon>
        <taxon>Metazoa</taxon>
        <taxon>Ecdysozoa</taxon>
        <taxon>Arthropoda</taxon>
        <taxon>Hexapoda</taxon>
        <taxon>Insecta</taxon>
        <taxon>Pterygota</taxon>
        <taxon>Neoptera</taxon>
        <taxon>Endopterygota</taxon>
        <taxon>Coleoptera</taxon>
        <taxon>Polyphaga</taxon>
        <taxon>Cucujiformia</taxon>
        <taxon>Tenebrionidae</taxon>
        <taxon>Pimeliinae</taxon>
        <taxon>Asbolus</taxon>
    </lineage>
</organism>
<proteinExistence type="predicted"/>
<comment type="caution">
    <text evidence="1">The sequence shown here is derived from an EMBL/GenBank/DDBJ whole genome shotgun (WGS) entry which is preliminary data.</text>
</comment>
<protein>
    <submittedName>
        <fullName evidence="1">Uncharacterized protein</fullName>
    </submittedName>
</protein>
<name>A0A482VV83_ASBVE</name>
<dbReference type="EMBL" id="QDEB01060060">
    <property type="protein sequence ID" value="RZC36660.1"/>
    <property type="molecule type" value="Genomic_DNA"/>
</dbReference>
<evidence type="ECO:0000313" key="2">
    <source>
        <dbReference type="Proteomes" id="UP000292052"/>
    </source>
</evidence>
<evidence type="ECO:0000313" key="1">
    <source>
        <dbReference type="EMBL" id="RZC36660.1"/>
    </source>
</evidence>
<accession>A0A482VV83</accession>
<reference evidence="1 2" key="1">
    <citation type="submission" date="2017-03" db="EMBL/GenBank/DDBJ databases">
        <title>Genome of the blue death feigning beetle - Asbolus verrucosus.</title>
        <authorList>
            <person name="Rider S.D."/>
        </authorList>
    </citation>
    <scope>NUCLEOTIDE SEQUENCE [LARGE SCALE GENOMIC DNA]</scope>
    <source>
        <strain evidence="1">Butters</strain>
        <tissue evidence="1">Head and leg muscle</tissue>
    </source>
</reference>